<evidence type="ECO:0000259" key="1">
    <source>
        <dbReference type="Pfam" id="PF01636"/>
    </source>
</evidence>
<dbReference type="InterPro" id="IPR011009">
    <property type="entry name" value="Kinase-like_dom_sf"/>
</dbReference>
<dbReference type="InterPro" id="IPR002575">
    <property type="entry name" value="Aminoglycoside_PTrfase"/>
</dbReference>
<accession>A0AAN6XYH0</accession>
<dbReference type="Pfam" id="PF01636">
    <property type="entry name" value="APH"/>
    <property type="match status" value="1"/>
</dbReference>
<gene>
    <name evidence="2" type="ORF">QBC37DRAFT_299987</name>
</gene>
<dbReference type="EMBL" id="MU858346">
    <property type="protein sequence ID" value="KAK4206837.1"/>
    <property type="molecule type" value="Genomic_DNA"/>
</dbReference>
<dbReference type="Gene3D" id="3.90.1200.10">
    <property type="match status" value="1"/>
</dbReference>
<evidence type="ECO:0000313" key="2">
    <source>
        <dbReference type="EMBL" id="KAK4206837.1"/>
    </source>
</evidence>
<dbReference type="SUPFAM" id="SSF56112">
    <property type="entry name" value="Protein kinase-like (PK-like)"/>
    <property type="match status" value="1"/>
</dbReference>
<reference evidence="2" key="1">
    <citation type="journal article" date="2023" name="Mol. Phylogenet. Evol.">
        <title>Genome-scale phylogeny and comparative genomics of the fungal order Sordariales.</title>
        <authorList>
            <person name="Hensen N."/>
            <person name="Bonometti L."/>
            <person name="Westerberg I."/>
            <person name="Brannstrom I.O."/>
            <person name="Guillou S."/>
            <person name="Cros-Aarteil S."/>
            <person name="Calhoun S."/>
            <person name="Haridas S."/>
            <person name="Kuo A."/>
            <person name="Mondo S."/>
            <person name="Pangilinan J."/>
            <person name="Riley R."/>
            <person name="LaButti K."/>
            <person name="Andreopoulos B."/>
            <person name="Lipzen A."/>
            <person name="Chen C."/>
            <person name="Yan M."/>
            <person name="Daum C."/>
            <person name="Ng V."/>
            <person name="Clum A."/>
            <person name="Steindorff A."/>
            <person name="Ohm R.A."/>
            <person name="Martin F."/>
            <person name="Silar P."/>
            <person name="Natvig D.O."/>
            <person name="Lalanne C."/>
            <person name="Gautier V."/>
            <person name="Ament-Velasquez S.L."/>
            <person name="Kruys A."/>
            <person name="Hutchinson M.I."/>
            <person name="Powell A.J."/>
            <person name="Barry K."/>
            <person name="Miller A.N."/>
            <person name="Grigoriev I.V."/>
            <person name="Debuchy R."/>
            <person name="Gladieux P."/>
            <person name="Hiltunen Thoren M."/>
            <person name="Johannesson H."/>
        </authorList>
    </citation>
    <scope>NUCLEOTIDE SEQUENCE</scope>
    <source>
        <strain evidence="2">PSN293</strain>
    </source>
</reference>
<name>A0AAN6XYH0_9PEZI</name>
<organism evidence="2 3">
    <name type="scientific">Rhypophila decipiens</name>
    <dbReference type="NCBI Taxonomy" id="261697"/>
    <lineage>
        <taxon>Eukaryota</taxon>
        <taxon>Fungi</taxon>
        <taxon>Dikarya</taxon>
        <taxon>Ascomycota</taxon>
        <taxon>Pezizomycotina</taxon>
        <taxon>Sordariomycetes</taxon>
        <taxon>Sordariomycetidae</taxon>
        <taxon>Sordariales</taxon>
        <taxon>Naviculisporaceae</taxon>
        <taxon>Rhypophila</taxon>
    </lineage>
</organism>
<proteinExistence type="predicted"/>
<dbReference type="Proteomes" id="UP001301769">
    <property type="component" value="Unassembled WGS sequence"/>
</dbReference>
<dbReference type="InterPro" id="IPR051678">
    <property type="entry name" value="AGP_Transferase"/>
</dbReference>
<protein>
    <recommendedName>
        <fullName evidence="1">Aminoglycoside phosphotransferase domain-containing protein</fullName>
    </recommendedName>
</protein>
<feature type="domain" description="Aminoglycoside phosphotransferase" evidence="1">
    <location>
        <begin position="73"/>
        <end position="309"/>
    </location>
</feature>
<dbReference type="PANTHER" id="PTHR21310:SF13">
    <property type="entry name" value="AMINOGLYCOSIDE PHOSPHOTRANSFERASE DOMAIN-CONTAINING PROTEIN"/>
    <property type="match status" value="1"/>
</dbReference>
<keyword evidence="3" id="KW-1185">Reference proteome</keyword>
<sequence>MGTPTAHLPPALSDEFIRALCSSVDLPEPSHTAPLSVTAEYHSIYLLTFTPESVSKIKPALSPGVLEPDGSAVLVLRVSGRHLPGLKTRNEVAAMRWVSKHTTIPVPAVLRFDDTEKNPLGHEFTLLEKAPGTSVDKVYDQLTDSQKHRLVEQLSDYVIQLHAQPWVRCVGGLVPVKDSHDVMPGPPVEETFWQKPDIGKLWPGETVESLNPVTHGAFGGYTEYIAASVDRYIYAIEKHESLTAYRDMVPRLRAFIDAVRAPEKAAELDEAAYVLAHKDMHFANIMCETAKGGDDIIITAVLDWEFSGVVPAPRWNPPRAFLWNAQRNDKSKPEQEKLEKMFRAILKKRAPNVLAEMEPNPQQEAMQAVQSYVRAIVEVCPRGQCADKVGSWRGVAEANIELLGI</sequence>
<evidence type="ECO:0000313" key="3">
    <source>
        <dbReference type="Proteomes" id="UP001301769"/>
    </source>
</evidence>
<reference evidence="2" key="2">
    <citation type="submission" date="2023-05" db="EMBL/GenBank/DDBJ databases">
        <authorList>
            <consortium name="Lawrence Berkeley National Laboratory"/>
            <person name="Steindorff A."/>
            <person name="Hensen N."/>
            <person name="Bonometti L."/>
            <person name="Westerberg I."/>
            <person name="Brannstrom I.O."/>
            <person name="Guillou S."/>
            <person name="Cros-Aarteil S."/>
            <person name="Calhoun S."/>
            <person name="Haridas S."/>
            <person name="Kuo A."/>
            <person name="Mondo S."/>
            <person name="Pangilinan J."/>
            <person name="Riley R."/>
            <person name="Labutti K."/>
            <person name="Andreopoulos B."/>
            <person name="Lipzen A."/>
            <person name="Chen C."/>
            <person name="Yanf M."/>
            <person name="Daum C."/>
            <person name="Ng V."/>
            <person name="Clum A."/>
            <person name="Ohm R."/>
            <person name="Martin F."/>
            <person name="Silar P."/>
            <person name="Natvig D."/>
            <person name="Lalanne C."/>
            <person name="Gautier V."/>
            <person name="Ament-Velasquez S.L."/>
            <person name="Kruys A."/>
            <person name="Hutchinson M.I."/>
            <person name="Powell A.J."/>
            <person name="Barry K."/>
            <person name="Miller A.N."/>
            <person name="Grigoriev I.V."/>
            <person name="Debuchy R."/>
            <person name="Gladieux P."/>
            <person name="Thoren M.H."/>
            <person name="Johannesson H."/>
        </authorList>
    </citation>
    <scope>NUCLEOTIDE SEQUENCE</scope>
    <source>
        <strain evidence="2">PSN293</strain>
    </source>
</reference>
<dbReference type="AlphaFoldDB" id="A0AAN6XYH0"/>
<dbReference type="PANTHER" id="PTHR21310">
    <property type="entry name" value="AMINOGLYCOSIDE PHOSPHOTRANSFERASE-RELATED-RELATED"/>
    <property type="match status" value="1"/>
</dbReference>
<comment type="caution">
    <text evidence="2">The sequence shown here is derived from an EMBL/GenBank/DDBJ whole genome shotgun (WGS) entry which is preliminary data.</text>
</comment>